<dbReference type="InterPro" id="IPR001173">
    <property type="entry name" value="Glyco_trans_2-like"/>
</dbReference>
<dbReference type="InterPro" id="IPR029044">
    <property type="entry name" value="Nucleotide-diphossugar_trans"/>
</dbReference>
<proteinExistence type="predicted"/>
<sequence length="66" mass="7523">MHRQHSQTYRAGTYELIVVDNGSTDGSQEWLREQEDVRFVQNDDNPGFGSEILLLNNDTVVTSPEL</sequence>
<reference evidence="2" key="1">
    <citation type="submission" date="2023-04" db="EMBL/GenBank/DDBJ databases">
        <title>Comparative genomic analysis of Cohnella hashimotonis sp. nov., isolated from the International Space Station.</title>
        <authorList>
            <person name="Venkateswaran K."/>
            <person name="Simpson A."/>
        </authorList>
    </citation>
    <scope>NUCLEOTIDE SEQUENCE</scope>
    <source>
        <strain evidence="2">F6_2S_P_1</strain>
    </source>
</reference>
<name>A0ABT6TAQ8_9BACL</name>
<keyword evidence="2" id="KW-0808">Transferase</keyword>
<feature type="domain" description="Glycosyltransferase 2-like" evidence="1">
    <location>
        <begin position="12"/>
        <end position="50"/>
    </location>
</feature>
<dbReference type="SUPFAM" id="SSF53448">
    <property type="entry name" value="Nucleotide-diphospho-sugar transferases"/>
    <property type="match status" value="1"/>
</dbReference>
<dbReference type="EC" id="2.4.-.-" evidence="2"/>
<evidence type="ECO:0000313" key="3">
    <source>
        <dbReference type="Proteomes" id="UP001161691"/>
    </source>
</evidence>
<keyword evidence="3" id="KW-1185">Reference proteome</keyword>
<dbReference type="EMBL" id="JAGRPV010000001">
    <property type="protein sequence ID" value="MDI4643924.1"/>
    <property type="molecule type" value="Genomic_DNA"/>
</dbReference>
<evidence type="ECO:0000259" key="1">
    <source>
        <dbReference type="Pfam" id="PF00535"/>
    </source>
</evidence>
<gene>
    <name evidence="2" type="ORF">KB449_03090</name>
</gene>
<dbReference type="RefSeq" id="WP_282906960.1">
    <property type="nucleotide sequence ID" value="NZ_JAGRPV010000001.1"/>
</dbReference>
<protein>
    <submittedName>
        <fullName evidence="2">Glycosyltransferase</fullName>
        <ecNumber evidence="2">2.4.-.-</ecNumber>
    </submittedName>
</protein>
<keyword evidence="2" id="KW-0328">Glycosyltransferase</keyword>
<dbReference type="Pfam" id="PF00535">
    <property type="entry name" value="Glycos_transf_2"/>
    <property type="match status" value="1"/>
</dbReference>
<dbReference type="GO" id="GO:0016757">
    <property type="term" value="F:glycosyltransferase activity"/>
    <property type="evidence" value="ECO:0007669"/>
    <property type="project" value="UniProtKB-KW"/>
</dbReference>
<accession>A0ABT6TAQ8</accession>
<organism evidence="2 3">
    <name type="scientific">Cohnella hashimotonis</name>
    <dbReference type="NCBI Taxonomy" id="2826895"/>
    <lineage>
        <taxon>Bacteria</taxon>
        <taxon>Bacillati</taxon>
        <taxon>Bacillota</taxon>
        <taxon>Bacilli</taxon>
        <taxon>Bacillales</taxon>
        <taxon>Paenibacillaceae</taxon>
        <taxon>Cohnella</taxon>
    </lineage>
</organism>
<comment type="caution">
    <text evidence="2">The sequence shown here is derived from an EMBL/GenBank/DDBJ whole genome shotgun (WGS) entry which is preliminary data.</text>
</comment>
<dbReference type="Proteomes" id="UP001161691">
    <property type="component" value="Unassembled WGS sequence"/>
</dbReference>
<evidence type="ECO:0000313" key="2">
    <source>
        <dbReference type="EMBL" id="MDI4643924.1"/>
    </source>
</evidence>
<dbReference type="Gene3D" id="3.90.550.10">
    <property type="entry name" value="Spore Coat Polysaccharide Biosynthesis Protein SpsA, Chain A"/>
    <property type="match status" value="1"/>
</dbReference>